<proteinExistence type="predicted"/>
<gene>
    <name evidence="1" type="ORF">ILUMI_17498</name>
</gene>
<comment type="caution">
    <text evidence="1">The sequence shown here is derived from an EMBL/GenBank/DDBJ whole genome shotgun (WGS) entry which is preliminary data.</text>
</comment>
<sequence length="119" mass="13261">MTLRASGAVEPSSAVKDVTMTFLKRASTYQTAFKAVAAGKSRPCKISADLALNIIISGNLMRKTYEMKRSKTNSNHGVSVYPRYDKIVTAKKRYYPSDITVTETSTEVKLQSSFRSHFQ</sequence>
<reference evidence="1" key="1">
    <citation type="submission" date="2019-08" db="EMBL/GenBank/DDBJ databases">
        <title>The genome of the North American firefly Photinus pyralis.</title>
        <authorList>
            <consortium name="Photinus pyralis genome working group"/>
            <person name="Fallon T.R."/>
            <person name="Sander Lower S.E."/>
            <person name="Weng J.-K."/>
        </authorList>
    </citation>
    <scope>NUCLEOTIDE SEQUENCE</scope>
    <source>
        <strain evidence="1">TRF0915ILg1</strain>
        <tissue evidence="1">Whole body</tissue>
    </source>
</reference>
<dbReference type="OrthoDB" id="6768364at2759"/>
<organism evidence="1 2">
    <name type="scientific">Ignelater luminosus</name>
    <name type="common">Cucubano</name>
    <name type="synonym">Pyrophorus luminosus</name>
    <dbReference type="NCBI Taxonomy" id="2038154"/>
    <lineage>
        <taxon>Eukaryota</taxon>
        <taxon>Metazoa</taxon>
        <taxon>Ecdysozoa</taxon>
        <taxon>Arthropoda</taxon>
        <taxon>Hexapoda</taxon>
        <taxon>Insecta</taxon>
        <taxon>Pterygota</taxon>
        <taxon>Neoptera</taxon>
        <taxon>Endopterygota</taxon>
        <taxon>Coleoptera</taxon>
        <taxon>Polyphaga</taxon>
        <taxon>Elateriformia</taxon>
        <taxon>Elateroidea</taxon>
        <taxon>Elateridae</taxon>
        <taxon>Agrypninae</taxon>
        <taxon>Pyrophorini</taxon>
        <taxon>Ignelater</taxon>
    </lineage>
</organism>
<evidence type="ECO:0000313" key="1">
    <source>
        <dbReference type="EMBL" id="KAF2888675.1"/>
    </source>
</evidence>
<keyword evidence="2" id="KW-1185">Reference proteome</keyword>
<dbReference type="Proteomes" id="UP000801492">
    <property type="component" value="Unassembled WGS sequence"/>
</dbReference>
<evidence type="ECO:0000313" key="2">
    <source>
        <dbReference type="Proteomes" id="UP000801492"/>
    </source>
</evidence>
<name>A0A8K0G1U0_IGNLU</name>
<accession>A0A8K0G1U0</accession>
<dbReference type="EMBL" id="VTPC01074978">
    <property type="protein sequence ID" value="KAF2888675.1"/>
    <property type="molecule type" value="Genomic_DNA"/>
</dbReference>
<protein>
    <submittedName>
        <fullName evidence="1">Uncharacterized protein</fullName>
    </submittedName>
</protein>
<dbReference type="AlphaFoldDB" id="A0A8K0G1U0"/>